<proteinExistence type="predicted"/>
<protein>
    <submittedName>
        <fullName evidence="1">Histone-lysine N-methyltransferase KMT5B</fullName>
    </submittedName>
</protein>
<evidence type="ECO:0000313" key="1">
    <source>
        <dbReference type="EMBL" id="KAK3911983.1"/>
    </source>
</evidence>
<reference evidence="1" key="1">
    <citation type="submission" date="2021-07" db="EMBL/GenBank/DDBJ databases">
        <authorList>
            <person name="Catto M.A."/>
            <person name="Jacobson A."/>
            <person name="Kennedy G."/>
            <person name="Labadie P."/>
            <person name="Hunt B.G."/>
            <person name="Srinivasan R."/>
        </authorList>
    </citation>
    <scope>NUCLEOTIDE SEQUENCE</scope>
    <source>
        <strain evidence="1">PL_HMW_Pooled</strain>
        <tissue evidence="1">Head</tissue>
    </source>
</reference>
<comment type="caution">
    <text evidence="1">The sequence shown here is derived from an EMBL/GenBank/DDBJ whole genome shotgun (WGS) entry which is preliminary data.</text>
</comment>
<reference evidence="1" key="2">
    <citation type="journal article" date="2023" name="BMC Genomics">
        <title>Pest status, molecular evolution, and epigenetic factors derived from the genome assembly of Frankliniella fusca, a thysanopteran phytovirus vector.</title>
        <authorList>
            <person name="Catto M.A."/>
            <person name="Labadie P.E."/>
            <person name="Jacobson A.L."/>
            <person name="Kennedy G.G."/>
            <person name="Srinivasan R."/>
            <person name="Hunt B.G."/>
        </authorList>
    </citation>
    <scope>NUCLEOTIDE SEQUENCE</scope>
    <source>
        <strain evidence="1">PL_HMW_Pooled</strain>
    </source>
</reference>
<dbReference type="Proteomes" id="UP001219518">
    <property type="component" value="Unassembled WGS sequence"/>
</dbReference>
<accession>A0AAE1H013</accession>
<organism evidence="1 2">
    <name type="scientific">Frankliniella fusca</name>
    <dbReference type="NCBI Taxonomy" id="407009"/>
    <lineage>
        <taxon>Eukaryota</taxon>
        <taxon>Metazoa</taxon>
        <taxon>Ecdysozoa</taxon>
        <taxon>Arthropoda</taxon>
        <taxon>Hexapoda</taxon>
        <taxon>Insecta</taxon>
        <taxon>Pterygota</taxon>
        <taxon>Neoptera</taxon>
        <taxon>Paraneoptera</taxon>
        <taxon>Thysanoptera</taxon>
        <taxon>Terebrantia</taxon>
        <taxon>Thripoidea</taxon>
        <taxon>Thripidae</taxon>
        <taxon>Frankliniella</taxon>
    </lineage>
</organism>
<sequence>MHEAVEAEQHLQHVYKAFKCFTSSLINTFYLTSKNTIVKTMKEAQYCIMETVVCWSVTAYCGYIKNILGLPHSLEMTLLNTIHQVVNISE</sequence>
<dbReference type="AlphaFoldDB" id="A0AAE1H013"/>
<dbReference type="EMBL" id="JAHWGI010000289">
    <property type="protein sequence ID" value="KAK3911983.1"/>
    <property type="molecule type" value="Genomic_DNA"/>
</dbReference>
<gene>
    <name evidence="1" type="ORF">KUF71_021552</name>
</gene>
<evidence type="ECO:0000313" key="2">
    <source>
        <dbReference type="Proteomes" id="UP001219518"/>
    </source>
</evidence>
<name>A0AAE1H013_9NEOP</name>
<keyword evidence="2" id="KW-1185">Reference proteome</keyword>